<evidence type="ECO:0000256" key="2">
    <source>
        <dbReference type="ARBA" id="ARBA00007613"/>
    </source>
</evidence>
<keyword evidence="6" id="KW-0472">Membrane</keyword>
<dbReference type="GO" id="GO:0015288">
    <property type="term" value="F:porin activity"/>
    <property type="evidence" value="ECO:0007669"/>
    <property type="project" value="TreeGrafter"/>
</dbReference>
<dbReference type="GO" id="GO:1990281">
    <property type="term" value="C:efflux pump complex"/>
    <property type="evidence" value="ECO:0007669"/>
    <property type="project" value="TreeGrafter"/>
</dbReference>
<dbReference type="PANTHER" id="PTHR30026">
    <property type="entry name" value="OUTER MEMBRANE PROTEIN TOLC"/>
    <property type="match status" value="1"/>
</dbReference>
<dbReference type="SUPFAM" id="SSF56954">
    <property type="entry name" value="Outer membrane efflux proteins (OEP)"/>
    <property type="match status" value="1"/>
</dbReference>
<keyword evidence="10" id="KW-1185">Reference proteome</keyword>
<keyword evidence="8" id="KW-0732">Signal</keyword>
<dbReference type="GO" id="GO:0015562">
    <property type="term" value="F:efflux transmembrane transporter activity"/>
    <property type="evidence" value="ECO:0007669"/>
    <property type="project" value="InterPro"/>
</dbReference>
<evidence type="ECO:0000256" key="5">
    <source>
        <dbReference type="ARBA" id="ARBA00022692"/>
    </source>
</evidence>
<proteinExistence type="inferred from homology"/>
<evidence type="ECO:0000256" key="8">
    <source>
        <dbReference type="SAM" id="SignalP"/>
    </source>
</evidence>
<dbReference type="GO" id="GO:0009279">
    <property type="term" value="C:cell outer membrane"/>
    <property type="evidence" value="ECO:0007669"/>
    <property type="project" value="UniProtKB-SubCell"/>
</dbReference>
<dbReference type="PANTHER" id="PTHR30026:SF20">
    <property type="entry name" value="OUTER MEMBRANE PROTEIN TOLC"/>
    <property type="match status" value="1"/>
</dbReference>
<keyword evidence="5" id="KW-0812">Transmembrane</keyword>
<evidence type="ECO:0000313" key="10">
    <source>
        <dbReference type="Proteomes" id="UP000325122"/>
    </source>
</evidence>
<keyword evidence="7" id="KW-0998">Cell outer membrane</keyword>
<organism evidence="9 10">
    <name type="scientific">Alkalicaulis satelles</name>
    <dbReference type="NCBI Taxonomy" id="2609175"/>
    <lineage>
        <taxon>Bacteria</taxon>
        <taxon>Pseudomonadati</taxon>
        <taxon>Pseudomonadota</taxon>
        <taxon>Alphaproteobacteria</taxon>
        <taxon>Maricaulales</taxon>
        <taxon>Maricaulaceae</taxon>
        <taxon>Alkalicaulis</taxon>
    </lineage>
</organism>
<dbReference type="Pfam" id="PF02321">
    <property type="entry name" value="OEP"/>
    <property type="match status" value="1"/>
</dbReference>
<evidence type="ECO:0000313" key="9">
    <source>
        <dbReference type="EMBL" id="KAA5802286.1"/>
    </source>
</evidence>
<evidence type="ECO:0000256" key="7">
    <source>
        <dbReference type="ARBA" id="ARBA00023237"/>
    </source>
</evidence>
<evidence type="ECO:0000256" key="4">
    <source>
        <dbReference type="ARBA" id="ARBA00022452"/>
    </source>
</evidence>
<comment type="similarity">
    <text evidence="2">Belongs to the outer membrane factor (OMF) (TC 1.B.17) family.</text>
</comment>
<evidence type="ECO:0000256" key="6">
    <source>
        <dbReference type="ARBA" id="ARBA00023136"/>
    </source>
</evidence>
<dbReference type="AlphaFoldDB" id="A0A5M6ZC25"/>
<feature type="chain" id="PRO_5024443020" evidence="8">
    <location>
        <begin position="28"/>
        <end position="497"/>
    </location>
</feature>
<dbReference type="InterPro" id="IPR003423">
    <property type="entry name" value="OMP_efflux"/>
</dbReference>
<dbReference type="RefSeq" id="WP_150023537.1">
    <property type="nucleotide sequence ID" value="NZ_VWOJ01000003.1"/>
</dbReference>
<gene>
    <name evidence="9" type="ORF">F1654_10675</name>
</gene>
<dbReference type="EMBL" id="VWOJ01000003">
    <property type="protein sequence ID" value="KAA5802286.1"/>
    <property type="molecule type" value="Genomic_DNA"/>
</dbReference>
<dbReference type="PROSITE" id="PS51257">
    <property type="entry name" value="PROKAR_LIPOPROTEIN"/>
    <property type="match status" value="1"/>
</dbReference>
<reference evidence="9 10" key="1">
    <citation type="submission" date="2019-09" db="EMBL/GenBank/DDBJ databases">
        <authorList>
            <person name="Kevbrin V."/>
            <person name="Grouzdev D.S."/>
        </authorList>
    </citation>
    <scope>NUCLEOTIDE SEQUENCE [LARGE SCALE GENOMIC DNA]</scope>
    <source>
        <strain evidence="9 10">G-192</strain>
    </source>
</reference>
<protein>
    <submittedName>
        <fullName evidence="9">TolC family protein</fullName>
    </submittedName>
</protein>
<comment type="caution">
    <text evidence="9">The sequence shown here is derived from an EMBL/GenBank/DDBJ whole genome shotgun (WGS) entry which is preliminary data.</text>
</comment>
<sequence>MRHSALHHTVITATTLVLGCGASGAIAQPDVPASPIANVPSPQGVVIPQGEPLALRLDEAVALMLRHNRTVRSAYLQRVAERFDLRASERAFIPQALIGTQIVTRRDAEGGASTDAVVSTGVSWRTPVGTSVSFVWDQRQSLHEGPDTGWGAATLSVSQPLRRGAGTDVNMAPLRIARLQERINQLQLQATVSNEIAAVILAYRALVQAQEQTRLAELSLERSQAILATNEALIEAGRMAAADIVQTESAVAGQELAVLQARQQQTSAQLALLQRLAIDPGVNVIAIDTIEAERVPIDFDRALDYALSARVDVLAQRQALEQMRHSLIMARNDRLLDVSVTASVTRFGDGDRFPAPLAGRTDYAAGLRVEIPIGDISRRQNEIRAEMNVRTAELRQEDLVQGVHTQVRDAIQNVEASWRQVEAAQRRQTLAERALDIQLERLRFGRGSNFETLSLQADLRAADTQALTAKIAYLNALTALDQQIGSTLETWQVSLND</sequence>
<dbReference type="InterPro" id="IPR051906">
    <property type="entry name" value="TolC-like"/>
</dbReference>
<keyword evidence="4" id="KW-1134">Transmembrane beta strand</keyword>
<feature type="signal peptide" evidence="8">
    <location>
        <begin position="1"/>
        <end position="27"/>
    </location>
</feature>
<accession>A0A5M6ZC25</accession>
<evidence type="ECO:0000256" key="3">
    <source>
        <dbReference type="ARBA" id="ARBA00022448"/>
    </source>
</evidence>
<name>A0A5M6ZC25_9PROT</name>
<evidence type="ECO:0000256" key="1">
    <source>
        <dbReference type="ARBA" id="ARBA00004442"/>
    </source>
</evidence>
<keyword evidence="3" id="KW-0813">Transport</keyword>
<dbReference type="Proteomes" id="UP000325122">
    <property type="component" value="Unassembled WGS sequence"/>
</dbReference>
<comment type="subcellular location">
    <subcellularLocation>
        <location evidence="1">Cell outer membrane</location>
    </subcellularLocation>
</comment>
<dbReference type="Gene3D" id="1.20.1600.10">
    <property type="entry name" value="Outer membrane efflux proteins (OEP)"/>
    <property type="match status" value="1"/>
</dbReference>